<name>A0A7W8IQM7_9BACL</name>
<evidence type="ECO:0000259" key="3">
    <source>
        <dbReference type="Pfam" id="PF00291"/>
    </source>
</evidence>
<evidence type="ECO:0000313" key="4">
    <source>
        <dbReference type="EMBL" id="MBB5324858.1"/>
    </source>
</evidence>
<organism evidence="4 5">
    <name type="scientific">Anoxybacteroides tepidamans</name>
    <dbReference type="NCBI Taxonomy" id="265948"/>
    <lineage>
        <taxon>Bacteria</taxon>
        <taxon>Bacillati</taxon>
        <taxon>Bacillota</taxon>
        <taxon>Bacilli</taxon>
        <taxon>Bacillales</taxon>
        <taxon>Anoxybacillaceae</taxon>
        <taxon>Anoxybacteroides</taxon>
    </lineage>
</organism>
<dbReference type="GO" id="GO:0016765">
    <property type="term" value="F:transferase activity, transferring alkyl or aryl (other than methyl) groups"/>
    <property type="evidence" value="ECO:0007669"/>
    <property type="project" value="UniProtKB-ARBA"/>
</dbReference>
<dbReference type="InterPro" id="IPR001926">
    <property type="entry name" value="TrpB-like_PALP"/>
</dbReference>
<keyword evidence="5" id="KW-1185">Reference proteome</keyword>
<accession>A0A7W8IQM7</accession>
<evidence type="ECO:0000313" key="5">
    <source>
        <dbReference type="Proteomes" id="UP000520011"/>
    </source>
</evidence>
<proteinExistence type="predicted"/>
<dbReference type="InterPro" id="IPR001216">
    <property type="entry name" value="P-phosphate_BS"/>
</dbReference>
<comment type="cofactor">
    <cofactor evidence="1">
        <name>pyridoxal 5'-phosphate</name>
        <dbReference type="ChEBI" id="CHEBI:597326"/>
    </cofactor>
</comment>
<dbReference type="PROSITE" id="PS00901">
    <property type="entry name" value="CYS_SYNTHASE"/>
    <property type="match status" value="1"/>
</dbReference>
<dbReference type="Gene3D" id="3.40.50.1100">
    <property type="match status" value="2"/>
</dbReference>
<evidence type="ECO:0000256" key="2">
    <source>
        <dbReference type="ARBA" id="ARBA00022898"/>
    </source>
</evidence>
<comment type="caution">
    <text evidence="4">The sequence shown here is derived from an EMBL/GenBank/DDBJ whole genome shotgun (WGS) entry which is preliminary data.</text>
</comment>
<dbReference type="Pfam" id="PF00291">
    <property type="entry name" value="PALP"/>
    <property type="match status" value="1"/>
</dbReference>
<keyword evidence="2" id="KW-0663">Pyridoxal phosphate</keyword>
<feature type="domain" description="Tryptophan synthase beta chain-like PALP" evidence="3">
    <location>
        <begin position="11"/>
        <end position="89"/>
    </location>
</feature>
<dbReference type="Proteomes" id="UP000520011">
    <property type="component" value="Unassembled WGS sequence"/>
</dbReference>
<dbReference type="PANTHER" id="PTHR10314">
    <property type="entry name" value="CYSTATHIONINE BETA-SYNTHASE"/>
    <property type="match status" value="1"/>
</dbReference>
<dbReference type="SUPFAM" id="SSF53686">
    <property type="entry name" value="Tryptophan synthase beta subunit-like PLP-dependent enzymes"/>
    <property type="match status" value="1"/>
</dbReference>
<dbReference type="InterPro" id="IPR036052">
    <property type="entry name" value="TrpB-like_PALP_sf"/>
</dbReference>
<protein>
    <submittedName>
        <fullName evidence="4">Cysteine synthase</fullName>
    </submittedName>
</protein>
<dbReference type="InterPro" id="IPR050214">
    <property type="entry name" value="Cys_Synth/Cystath_Beta-Synth"/>
</dbReference>
<dbReference type="GO" id="GO:0006535">
    <property type="term" value="P:cysteine biosynthetic process from serine"/>
    <property type="evidence" value="ECO:0007669"/>
    <property type="project" value="InterPro"/>
</dbReference>
<gene>
    <name evidence="4" type="ORF">HNQ34_001956</name>
</gene>
<dbReference type="EMBL" id="JACHEP010000009">
    <property type="protein sequence ID" value="MBB5324858.1"/>
    <property type="molecule type" value="Genomic_DNA"/>
</dbReference>
<reference evidence="4 5" key="1">
    <citation type="submission" date="2020-08" db="EMBL/GenBank/DDBJ databases">
        <title>Genomic Encyclopedia of Type Strains, Phase IV (KMG-IV): sequencing the most valuable type-strain genomes for metagenomic binning, comparative biology and taxonomic classification.</title>
        <authorList>
            <person name="Goeker M."/>
        </authorList>
    </citation>
    <scope>NUCLEOTIDE SEQUENCE [LARGE SCALE GENOMIC DNA]</scope>
    <source>
        <strain evidence="4 5">DSM 16325</strain>
    </source>
</reference>
<evidence type="ECO:0000256" key="1">
    <source>
        <dbReference type="ARBA" id="ARBA00001933"/>
    </source>
</evidence>
<sequence>MEITHFPLPEGVRIFAKLEYFNPGGSIKDRLGQELLRDALEIGKLKEGGTIIETTAGNTGIGLALAAISKNVNVIFCVPARERAGAKRRTACRKIVRHSVSCGAFGSRTGKTGHEYRRHFSR</sequence>
<dbReference type="AlphaFoldDB" id="A0A7W8IQM7"/>